<feature type="region of interest" description="Disordered" evidence="1">
    <location>
        <begin position="123"/>
        <end position="159"/>
    </location>
</feature>
<feature type="region of interest" description="Disordered" evidence="1">
    <location>
        <begin position="45"/>
        <end position="77"/>
    </location>
</feature>
<feature type="region of interest" description="Disordered" evidence="1">
    <location>
        <begin position="730"/>
        <end position="776"/>
    </location>
</feature>
<evidence type="ECO:0000313" key="3">
    <source>
        <dbReference type="Proteomes" id="UP001178507"/>
    </source>
</evidence>
<feature type="compositionally biased region" description="Basic and acidic residues" evidence="1">
    <location>
        <begin position="133"/>
        <end position="146"/>
    </location>
</feature>
<feature type="region of interest" description="Disordered" evidence="1">
    <location>
        <begin position="86"/>
        <end position="105"/>
    </location>
</feature>
<protein>
    <submittedName>
        <fullName evidence="2">Uncharacterized protein</fullName>
    </submittedName>
</protein>
<dbReference type="AlphaFoldDB" id="A0AA36ILF5"/>
<organism evidence="2 3">
    <name type="scientific">Effrenium voratum</name>
    <dbReference type="NCBI Taxonomy" id="2562239"/>
    <lineage>
        <taxon>Eukaryota</taxon>
        <taxon>Sar</taxon>
        <taxon>Alveolata</taxon>
        <taxon>Dinophyceae</taxon>
        <taxon>Suessiales</taxon>
        <taxon>Symbiodiniaceae</taxon>
        <taxon>Effrenium</taxon>
    </lineage>
</organism>
<keyword evidence="3" id="KW-1185">Reference proteome</keyword>
<gene>
    <name evidence="2" type="ORF">EVOR1521_LOCUS14663</name>
</gene>
<dbReference type="Proteomes" id="UP001178507">
    <property type="component" value="Unassembled WGS sequence"/>
</dbReference>
<sequence>MRAVSSSWTAPNLDKIQQLASAASCYGASGFGDVGYRQADLVERAEREARDKERAAQEKLERERRQEQERIEAERRRQEELLAAERRREQRRQEEEERRQAQAQRDLERDLLKQARLPDFAETVAPKAKAKARSADERVAEAKAEAPRSQAEVSAKEPEALDVYSDDDIDDDFEDWPLWVSLTEVVDLDTFEVDDLVIVREDFISDSDPPEELLRGQRGQIVEIDADGDAYIRFREHRKKQWVYSQSFYYLAKVLFDKANTLNVRRSFQCGSHRIRRGQSAVVRRVDAGGDVLMDFGDNIGDQWVQYYSLVFLEKEKPKVASQEAKMWLYNPPSFREVAIRATPSVDGPRSKLTLRPGQRFLVSEEVVGSDGILYLRLADGTGWMFETKPGSGTLCVRQGGGLSGDLLSQLHGRRDDDNKIMHLEDAKAFLMHMQKVLTSKRVQPHLEDLFRELPGKTRDLTEVQKGVETELLREKAKRVLVDASKGVFKQFGFEVSQEGQEELLEALREHQHDDTVFIVASNIEMALQLPAGGWFGLCQLRKGLQVTVLEGAETDVFGKTGTLEKLHSDGHAWNVKLDGQVRLLKPEHLQILPDPTAHKELAKAKDKKIEPKDEELAQTARQVASVGAAQRRTRELRVPEKAPWWQTCSERAGARAASRMLEREYLAIASGSEAAFFESLKQERKAARQSEQLAIEDEPVLPIPEIIEEIEAAEVREAVQRNFKSLALRSREKEGSPRQRGRRGAFSSRAGALQPSNEPSTPEDEEEALRAAEAAARRGDLRPLLRRQKYAIREDAMLKTMTGALQGKDPGLLAVEDRNDVLPPRLTRAQCAREEFERQRARWHLPPRGKHVGYMPQAPALGAGEGNLGALEETVAGVPARNRVQELGKEPPCFGLPSFDEGPGLFGGGGFVGFG</sequence>
<comment type="caution">
    <text evidence="2">The sequence shown here is derived from an EMBL/GenBank/DDBJ whole genome shotgun (WGS) entry which is preliminary data.</text>
</comment>
<dbReference type="EMBL" id="CAUJNA010001779">
    <property type="protein sequence ID" value="CAJ1388916.1"/>
    <property type="molecule type" value="Genomic_DNA"/>
</dbReference>
<proteinExistence type="predicted"/>
<accession>A0AA36ILF5</accession>
<evidence type="ECO:0000313" key="2">
    <source>
        <dbReference type="EMBL" id="CAJ1388916.1"/>
    </source>
</evidence>
<name>A0AA36ILF5_9DINO</name>
<evidence type="ECO:0000256" key="1">
    <source>
        <dbReference type="SAM" id="MobiDB-lite"/>
    </source>
</evidence>
<reference evidence="2" key="1">
    <citation type="submission" date="2023-08" db="EMBL/GenBank/DDBJ databases">
        <authorList>
            <person name="Chen Y."/>
            <person name="Shah S."/>
            <person name="Dougan E. K."/>
            <person name="Thang M."/>
            <person name="Chan C."/>
        </authorList>
    </citation>
    <scope>NUCLEOTIDE SEQUENCE</scope>
</reference>